<keyword evidence="3" id="KW-1185">Reference proteome</keyword>
<feature type="signal peptide" evidence="1">
    <location>
        <begin position="1"/>
        <end position="19"/>
    </location>
</feature>
<dbReference type="EMBL" id="JACOFX010000019">
    <property type="protein sequence ID" value="MBC3910742.1"/>
    <property type="molecule type" value="Genomic_DNA"/>
</dbReference>
<evidence type="ECO:0000313" key="3">
    <source>
        <dbReference type="Proteomes" id="UP000646911"/>
    </source>
</evidence>
<accession>A0ABR6ZHN4</accession>
<dbReference type="RefSeq" id="WP_222616670.1">
    <property type="nucleotide sequence ID" value="NZ_JACOFX010000019.1"/>
</dbReference>
<evidence type="ECO:0000256" key="1">
    <source>
        <dbReference type="SAM" id="SignalP"/>
    </source>
</evidence>
<protein>
    <submittedName>
        <fullName evidence="2">Uncharacterized protein</fullName>
    </submittedName>
</protein>
<proteinExistence type="predicted"/>
<sequence>MTSAIAIFALLITALNAAGAGALAVPGAFVCVAFYELGRYFFYRSFFMQQLARFAAWKQVLNESDE</sequence>
<dbReference type="Proteomes" id="UP000646911">
    <property type="component" value="Unassembled WGS sequence"/>
</dbReference>
<organism evidence="2 3">
    <name type="scientific">Undibacterium umbellatum</name>
    <dbReference type="NCBI Taxonomy" id="2762300"/>
    <lineage>
        <taxon>Bacteria</taxon>
        <taxon>Pseudomonadati</taxon>
        <taxon>Pseudomonadota</taxon>
        <taxon>Betaproteobacteria</taxon>
        <taxon>Burkholderiales</taxon>
        <taxon>Oxalobacteraceae</taxon>
        <taxon>Undibacterium</taxon>
    </lineage>
</organism>
<gene>
    <name evidence="2" type="ORF">H8L47_24540</name>
</gene>
<feature type="chain" id="PRO_5046264568" evidence="1">
    <location>
        <begin position="20"/>
        <end position="66"/>
    </location>
</feature>
<comment type="caution">
    <text evidence="2">The sequence shown here is derived from an EMBL/GenBank/DDBJ whole genome shotgun (WGS) entry which is preliminary data.</text>
</comment>
<evidence type="ECO:0000313" key="2">
    <source>
        <dbReference type="EMBL" id="MBC3910742.1"/>
    </source>
</evidence>
<name>A0ABR6ZHN4_9BURK</name>
<keyword evidence="1" id="KW-0732">Signal</keyword>
<reference evidence="2 3" key="1">
    <citation type="submission" date="2020-08" db="EMBL/GenBank/DDBJ databases">
        <title>Novel species isolated from subtropical streams in China.</title>
        <authorList>
            <person name="Lu H."/>
        </authorList>
    </citation>
    <scope>NUCLEOTIDE SEQUENCE [LARGE SCALE GENOMIC DNA]</scope>
    <source>
        <strain evidence="2 3">NL8W</strain>
    </source>
</reference>